<gene>
    <name evidence="2" type="ORF">PIB30_102261</name>
</gene>
<accession>A0ABU6TZ32</accession>
<evidence type="ECO:0000256" key="1">
    <source>
        <dbReference type="SAM" id="MobiDB-lite"/>
    </source>
</evidence>
<evidence type="ECO:0000313" key="2">
    <source>
        <dbReference type="EMBL" id="MED6153470.1"/>
    </source>
</evidence>
<dbReference type="EMBL" id="JASCZI010093743">
    <property type="protein sequence ID" value="MED6153470.1"/>
    <property type="molecule type" value="Genomic_DNA"/>
</dbReference>
<proteinExistence type="predicted"/>
<keyword evidence="3" id="KW-1185">Reference proteome</keyword>
<sequence length="150" mass="16900">MGTKGRASSRFGHVTTWSKRELSKRNPSLAPTPSSHVWTTPQHGPNVAHDLHTTHGSRFYHVKTWFKREPTKTPTNLTHAPLNHIFSMPQHDPNLTPIKQETSGARPSQPRAHVFATLQRGPNVSHARGAQAWHLHHQVTFGPRLNMVQT</sequence>
<reference evidence="2 3" key="1">
    <citation type="journal article" date="2023" name="Plants (Basel)">
        <title>Bridging the Gap: Combining Genomics and Transcriptomics Approaches to Understand Stylosanthes scabra, an Orphan Legume from the Brazilian Caatinga.</title>
        <authorList>
            <person name="Ferreira-Neto J.R.C."/>
            <person name="da Silva M.D."/>
            <person name="Binneck E."/>
            <person name="de Melo N.F."/>
            <person name="da Silva R.H."/>
            <person name="de Melo A.L.T.M."/>
            <person name="Pandolfi V."/>
            <person name="Bustamante F.O."/>
            <person name="Brasileiro-Vidal A.C."/>
            <person name="Benko-Iseppon A.M."/>
        </authorList>
    </citation>
    <scope>NUCLEOTIDE SEQUENCE [LARGE SCALE GENOMIC DNA]</scope>
    <source>
        <tissue evidence="2">Leaves</tissue>
    </source>
</reference>
<protein>
    <submittedName>
        <fullName evidence="2">Uncharacterized protein</fullName>
    </submittedName>
</protein>
<dbReference type="Proteomes" id="UP001341840">
    <property type="component" value="Unassembled WGS sequence"/>
</dbReference>
<evidence type="ECO:0000313" key="3">
    <source>
        <dbReference type="Proteomes" id="UP001341840"/>
    </source>
</evidence>
<comment type="caution">
    <text evidence="2">The sequence shown here is derived from an EMBL/GenBank/DDBJ whole genome shotgun (WGS) entry which is preliminary data.</text>
</comment>
<feature type="compositionally biased region" description="Polar residues" evidence="1">
    <location>
        <begin position="25"/>
        <end position="41"/>
    </location>
</feature>
<name>A0ABU6TZ32_9FABA</name>
<organism evidence="2 3">
    <name type="scientific">Stylosanthes scabra</name>
    <dbReference type="NCBI Taxonomy" id="79078"/>
    <lineage>
        <taxon>Eukaryota</taxon>
        <taxon>Viridiplantae</taxon>
        <taxon>Streptophyta</taxon>
        <taxon>Embryophyta</taxon>
        <taxon>Tracheophyta</taxon>
        <taxon>Spermatophyta</taxon>
        <taxon>Magnoliopsida</taxon>
        <taxon>eudicotyledons</taxon>
        <taxon>Gunneridae</taxon>
        <taxon>Pentapetalae</taxon>
        <taxon>rosids</taxon>
        <taxon>fabids</taxon>
        <taxon>Fabales</taxon>
        <taxon>Fabaceae</taxon>
        <taxon>Papilionoideae</taxon>
        <taxon>50 kb inversion clade</taxon>
        <taxon>dalbergioids sensu lato</taxon>
        <taxon>Dalbergieae</taxon>
        <taxon>Pterocarpus clade</taxon>
        <taxon>Stylosanthes</taxon>
    </lineage>
</organism>
<feature type="region of interest" description="Disordered" evidence="1">
    <location>
        <begin position="1"/>
        <end position="41"/>
    </location>
</feature>